<dbReference type="Proteomes" id="UP000250266">
    <property type="component" value="Unassembled WGS sequence"/>
</dbReference>
<feature type="chain" id="PRO_5034036836" description="AA1-like domain-containing protein" evidence="1">
    <location>
        <begin position="25"/>
        <end position="117"/>
    </location>
</feature>
<dbReference type="AlphaFoldDB" id="A0A8E2JFU4"/>
<name>A0A8E2JFU4_9PEZI</name>
<gene>
    <name evidence="2" type="ORF">K432DRAFT_404161</name>
</gene>
<evidence type="ECO:0000256" key="1">
    <source>
        <dbReference type="SAM" id="SignalP"/>
    </source>
</evidence>
<evidence type="ECO:0000313" key="3">
    <source>
        <dbReference type="Proteomes" id="UP000250266"/>
    </source>
</evidence>
<keyword evidence="1" id="KW-0732">Signal</keyword>
<proteinExistence type="predicted"/>
<sequence>MKFLINSRLYILISLLASIQLAAARIPPAFRIPRLFTFSPSGRAGQVNNYIVDFDVWDANPAANTNTTCHVEWNIANATTGWMGKIPCKDPAFSFRLRDFTGVDDFGIVVKHEYERR</sequence>
<evidence type="ECO:0008006" key="4">
    <source>
        <dbReference type="Google" id="ProtNLM"/>
    </source>
</evidence>
<feature type="signal peptide" evidence="1">
    <location>
        <begin position="1"/>
        <end position="24"/>
    </location>
</feature>
<reference evidence="2 3" key="1">
    <citation type="journal article" date="2016" name="Nat. Commun.">
        <title>Ectomycorrhizal ecology is imprinted in the genome of the dominant symbiotic fungus Cenococcum geophilum.</title>
        <authorList>
            <consortium name="DOE Joint Genome Institute"/>
            <person name="Peter M."/>
            <person name="Kohler A."/>
            <person name="Ohm R.A."/>
            <person name="Kuo A."/>
            <person name="Krutzmann J."/>
            <person name="Morin E."/>
            <person name="Arend M."/>
            <person name="Barry K.W."/>
            <person name="Binder M."/>
            <person name="Choi C."/>
            <person name="Clum A."/>
            <person name="Copeland A."/>
            <person name="Grisel N."/>
            <person name="Haridas S."/>
            <person name="Kipfer T."/>
            <person name="LaButti K."/>
            <person name="Lindquist E."/>
            <person name="Lipzen A."/>
            <person name="Maire R."/>
            <person name="Meier B."/>
            <person name="Mihaltcheva S."/>
            <person name="Molinier V."/>
            <person name="Murat C."/>
            <person name="Poggeler S."/>
            <person name="Quandt C.A."/>
            <person name="Sperisen C."/>
            <person name="Tritt A."/>
            <person name="Tisserant E."/>
            <person name="Crous P.W."/>
            <person name="Henrissat B."/>
            <person name="Nehls U."/>
            <person name="Egli S."/>
            <person name="Spatafora J.W."/>
            <person name="Grigoriev I.V."/>
            <person name="Martin F.M."/>
        </authorList>
    </citation>
    <scope>NUCLEOTIDE SEQUENCE [LARGE SCALE GENOMIC DNA]</scope>
    <source>
        <strain evidence="2 3">CBS 459.81</strain>
    </source>
</reference>
<accession>A0A8E2JFU4</accession>
<organism evidence="2 3">
    <name type="scientific">Lepidopterella palustris CBS 459.81</name>
    <dbReference type="NCBI Taxonomy" id="1314670"/>
    <lineage>
        <taxon>Eukaryota</taxon>
        <taxon>Fungi</taxon>
        <taxon>Dikarya</taxon>
        <taxon>Ascomycota</taxon>
        <taxon>Pezizomycotina</taxon>
        <taxon>Dothideomycetes</taxon>
        <taxon>Pleosporomycetidae</taxon>
        <taxon>Mytilinidiales</taxon>
        <taxon>Argynnaceae</taxon>
        <taxon>Lepidopterella</taxon>
    </lineage>
</organism>
<evidence type="ECO:0000313" key="2">
    <source>
        <dbReference type="EMBL" id="OCK81065.1"/>
    </source>
</evidence>
<protein>
    <recommendedName>
        <fullName evidence="4">AA1-like domain-containing protein</fullName>
    </recommendedName>
</protein>
<dbReference type="EMBL" id="KV744935">
    <property type="protein sequence ID" value="OCK81065.1"/>
    <property type="molecule type" value="Genomic_DNA"/>
</dbReference>
<keyword evidence="3" id="KW-1185">Reference proteome</keyword>